<evidence type="ECO:0000256" key="1">
    <source>
        <dbReference type="ARBA" id="ARBA00004123"/>
    </source>
</evidence>
<feature type="compositionally biased region" description="Low complexity" evidence="6">
    <location>
        <begin position="754"/>
        <end position="776"/>
    </location>
</feature>
<dbReference type="Gene3D" id="2.60.40.3960">
    <property type="entry name" value="Velvet domain"/>
    <property type="match status" value="1"/>
</dbReference>
<dbReference type="InterPro" id="IPR012935">
    <property type="entry name" value="NuBaID_N"/>
</dbReference>
<evidence type="ECO:0000259" key="7">
    <source>
        <dbReference type="PROSITE" id="PS51821"/>
    </source>
</evidence>
<gene>
    <name evidence="8" type="ORF">GGI25_001548</name>
</gene>
<dbReference type="InterPro" id="IPR037525">
    <property type="entry name" value="Velvet_dom"/>
</dbReference>
<dbReference type="GO" id="GO:0005634">
    <property type="term" value="C:nucleus"/>
    <property type="evidence" value="ECO:0007669"/>
    <property type="project" value="UniProtKB-SubCell"/>
</dbReference>
<accession>A0A9W8G9Q9</accession>
<dbReference type="PANTHER" id="PTHR15835">
    <property type="entry name" value="NUCLEAR-INTERACTING PARTNER OF ALK"/>
    <property type="match status" value="1"/>
</dbReference>
<evidence type="ECO:0000256" key="2">
    <source>
        <dbReference type="ARBA" id="ARBA00022723"/>
    </source>
</evidence>
<dbReference type="Pfam" id="PF11754">
    <property type="entry name" value="Velvet"/>
    <property type="match status" value="2"/>
</dbReference>
<dbReference type="Pfam" id="PF08600">
    <property type="entry name" value="NuBaID_C"/>
    <property type="match status" value="1"/>
</dbReference>
<dbReference type="PANTHER" id="PTHR15835:SF6">
    <property type="entry name" value="ZINC FINGER C3HC-TYPE PROTEIN 1"/>
    <property type="match status" value="1"/>
</dbReference>
<feature type="region of interest" description="Disordered" evidence="6">
    <location>
        <begin position="497"/>
        <end position="518"/>
    </location>
</feature>
<feature type="region of interest" description="Disordered" evidence="6">
    <location>
        <begin position="194"/>
        <end position="234"/>
    </location>
</feature>
<dbReference type="AlphaFoldDB" id="A0A9W8G9Q9"/>
<comment type="subcellular location">
    <subcellularLocation>
        <location evidence="1">Nucleus</location>
    </subcellularLocation>
</comment>
<reference evidence="8" key="1">
    <citation type="submission" date="2022-07" db="EMBL/GenBank/DDBJ databases">
        <title>Phylogenomic reconstructions and comparative analyses of Kickxellomycotina fungi.</title>
        <authorList>
            <person name="Reynolds N.K."/>
            <person name="Stajich J.E."/>
            <person name="Barry K."/>
            <person name="Grigoriev I.V."/>
            <person name="Crous P."/>
            <person name="Smith M.E."/>
        </authorList>
    </citation>
    <scope>NUCLEOTIDE SEQUENCE</scope>
    <source>
        <strain evidence="8">NRRL 3115</strain>
    </source>
</reference>
<dbReference type="GO" id="GO:0008270">
    <property type="term" value="F:zinc ion binding"/>
    <property type="evidence" value="ECO:0007669"/>
    <property type="project" value="UniProtKB-KW"/>
</dbReference>
<feature type="region of interest" description="Disordered" evidence="6">
    <location>
        <begin position="752"/>
        <end position="776"/>
    </location>
</feature>
<keyword evidence="2" id="KW-0479">Metal-binding</keyword>
<feature type="compositionally biased region" description="Polar residues" evidence="6">
    <location>
        <begin position="506"/>
        <end position="518"/>
    </location>
</feature>
<name>A0A9W8G9Q9_9FUNG</name>
<sequence>MNSTGGCMIEDNLQLLCSAAAEAACTPSYLGKRYELIVRQQPERSRVGSVSEKMDRRPIDPPPIVQLVVHGSLEPFSQAYTVNPAFIMQVVLMDESGKATLRHIKGHRATAMAGSMVSPLHTLRDTSTEQGAYFVFSDLSVRMEGSFRLRFELFEIEGDMVHNRASVISDVFSVYSPKRFPGMMEDALSAFSTKRSRQNAQTTVSGTIPNASPSRSFSVNTGEGATEQPNTDKFRPWSREDLLARISTFKIHTWLVQAPSLSPVKCARNGWINVDCSTLKCSICNAILIAQIPDDLTDAEEIQWVGRLSEQLQTSHSVKCPWKGHECAEGMYSMPLETSRETVDDVCQYAADLLKFGRQLPVIESPLRTFQKNLLDDLKEKVLSMHHGSDTNISSASSESSQKPTDNDAVTALIFSLFGWRADASMPRAAVKCELCFRSAGLWLFQCVDVNPDERNTNEIPTNTSETNNDNNPHSFNVVDEHRSFCYWAHGYGQNARQDEGKSVGTAEQSNASLRPNSVAGSVIPGWQKVVASILRAKTMEQPEELSDSGSESSAEDSSDSDESESCSSSEEAVAATNSASNSDKKDKSDILKRFKPFNISAISSAAEAFGISFSTSLLAQAAKRLESLVSGKHGTTTESLALANNISSPGDRSKAATARTSVCRAEDAGAIVDADLAEWKSDTSVKFGIDDSSADVGGGSGMEDDDIPAPIDTSGLASLLGDSTLASALEDPAKAQAILNYVKGLLKAKNEEATSTAHGQQQQQQNASPSASSTS</sequence>
<dbReference type="Pfam" id="PF07967">
    <property type="entry name" value="zf-C3HC"/>
    <property type="match status" value="1"/>
</dbReference>
<comment type="caution">
    <text evidence="8">The sequence shown here is derived from an EMBL/GenBank/DDBJ whole genome shotgun (WGS) entry which is preliminary data.</text>
</comment>
<protein>
    <recommendedName>
        <fullName evidence="7">Velvet domain-containing protein</fullName>
    </recommendedName>
</protein>
<dbReference type="OrthoDB" id="614844at2759"/>
<feature type="region of interest" description="Disordered" evidence="6">
    <location>
        <begin position="691"/>
        <end position="714"/>
    </location>
</feature>
<evidence type="ECO:0000313" key="8">
    <source>
        <dbReference type="EMBL" id="KAJ2679413.1"/>
    </source>
</evidence>
<evidence type="ECO:0000256" key="4">
    <source>
        <dbReference type="ARBA" id="ARBA00022833"/>
    </source>
</evidence>
<dbReference type="PROSITE" id="PS51821">
    <property type="entry name" value="VELVET"/>
    <property type="match status" value="1"/>
</dbReference>
<evidence type="ECO:0000256" key="5">
    <source>
        <dbReference type="ARBA" id="ARBA00023242"/>
    </source>
</evidence>
<evidence type="ECO:0000256" key="3">
    <source>
        <dbReference type="ARBA" id="ARBA00022771"/>
    </source>
</evidence>
<feature type="domain" description="Velvet" evidence="7">
    <location>
        <begin position="27"/>
        <end position="205"/>
    </location>
</feature>
<dbReference type="InterPro" id="IPR013909">
    <property type="entry name" value="NuBaID_C"/>
</dbReference>
<dbReference type="EMBL" id="JANBTW010000012">
    <property type="protein sequence ID" value="KAJ2679413.1"/>
    <property type="molecule type" value="Genomic_DNA"/>
</dbReference>
<keyword evidence="3" id="KW-0863">Zinc-finger</keyword>
<evidence type="ECO:0000313" key="9">
    <source>
        <dbReference type="Proteomes" id="UP001151518"/>
    </source>
</evidence>
<organism evidence="8 9">
    <name type="scientific">Coemansia spiralis</name>
    <dbReference type="NCBI Taxonomy" id="417178"/>
    <lineage>
        <taxon>Eukaryota</taxon>
        <taxon>Fungi</taxon>
        <taxon>Fungi incertae sedis</taxon>
        <taxon>Zoopagomycota</taxon>
        <taxon>Kickxellomycotina</taxon>
        <taxon>Kickxellomycetes</taxon>
        <taxon>Kickxellales</taxon>
        <taxon>Kickxellaceae</taxon>
        <taxon>Coemansia</taxon>
    </lineage>
</organism>
<feature type="compositionally biased region" description="Polar residues" evidence="6">
    <location>
        <begin position="194"/>
        <end position="229"/>
    </location>
</feature>
<keyword evidence="5" id="KW-0539">Nucleus</keyword>
<feature type="region of interest" description="Disordered" evidence="6">
    <location>
        <begin position="541"/>
        <end position="588"/>
    </location>
</feature>
<evidence type="ECO:0000256" key="6">
    <source>
        <dbReference type="SAM" id="MobiDB-lite"/>
    </source>
</evidence>
<dbReference type="InterPro" id="IPR038491">
    <property type="entry name" value="Velvet_dom_sf"/>
</dbReference>
<dbReference type="Proteomes" id="UP001151518">
    <property type="component" value="Unassembled WGS sequence"/>
</dbReference>
<keyword evidence="4" id="KW-0862">Zinc</keyword>
<feature type="compositionally biased region" description="Acidic residues" evidence="6">
    <location>
        <begin position="554"/>
        <end position="565"/>
    </location>
</feature>
<proteinExistence type="predicted"/>